<comment type="caution">
    <text evidence="8">The sequence shown here is derived from an EMBL/GenBank/DDBJ whole genome shotgun (WGS) entry which is preliminary data.</text>
</comment>
<evidence type="ECO:0000256" key="4">
    <source>
        <dbReference type="ARBA" id="ARBA00023180"/>
    </source>
</evidence>
<dbReference type="GO" id="GO:0006508">
    <property type="term" value="P:proteolysis"/>
    <property type="evidence" value="ECO:0007669"/>
    <property type="project" value="UniProtKB-KW"/>
</dbReference>
<feature type="binding site" evidence="5">
    <location>
        <position position="56"/>
    </location>
    <ligand>
        <name>chloride</name>
        <dbReference type="ChEBI" id="CHEBI:17996"/>
        <label>1</label>
    </ligand>
</feature>
<dbReference type="InterPro" id="IPR001548">
    <property type="entry name" value="Peptidase_M2"/>
</dbReference>
<proteinExistence type="inferred from homology"/>
<gene>
    <name evidence="8" type="ORF">SK128_019630</name>
</gene>
<dbReference type="GO" id="GO:0008237">
    <property type="term" value="F:metallopeptidase activity"/>
    <property type="evidence" value="ECO:0007669"/>
    <property type="project" value="UniProtKB-KW"/>
</dbReference>
<dbReference type="SUPFAM" id="SSF55486">
    <property type="entry name" value="Metalloproteases ('zincins'), catalytic domain"/>
    <property type="match status" value="1"/>
</dbReference>
<dbReference type="GO" id="GO:0004180">
    <property type="term" value="F:carboxypeptidase activity"/>
    <property type="evidence" value="ECO:0007669"/>
    <property type="project" value="UniProtKB-KW"/>
</dbReference>
<dbReference type="PRINTS" id="PR00791">
    <property type="entry name" value="PEPDIPTASEA"/>
</dbReference>
<dbReference type="Proteomes" id="UP001381693">
    <property type="component" value="Unassembled WGS sequence"/>
</dbReference>
<evidence type="ECO:0000256" key="2">
    <source>
        <dbReference type="ARBA" id="ARBA00022729"/>
    </source>
</evidence>
<evidence type="ECO:0000313" key="9">
    <source>
        <dbReference type="Proteomes" id="UP001381693"/>
    </source>
</evidence>
<name>A0AAN8X7T5_HALRR</name>
<dbReference type="GO" id="GO:0016020">
    <property type="term" value="C:membrane"/>
    <property type="evidence" value="ECO:0007669"/>
    <property type="project" value="InterPro"/>
</dbReference>
<dbReference type="PANTHER" id="PTHR10514">
    <property type="entry name" value="ANGIOTENSIN-CONVERTING ENZYME"/>
    <property type="match status" value="1"/>
</dbReference>
<keyword evidence="7" id="KW-0479">Metal-binding</keyword>
<dbReference type="PROSITE" id="PS52011">
    <property type="entry name" value="PEPTIDASE_M2"/>
    <property type="match status" value="1"/>
</dbReference>
<dbReference type="Pfam" id="PF01401">
    <property type="entry name" value="Peptidase_M2"/>
    <property type="match status" value="1"/>
</dbReference>
<comment type="caution">
    <text evidence="6">Lacks conserved residue(s) required for the propagation of feature annotation.</text>
</comment>
<organism evidence="8 9">
    <name type="scientific">Halocaridina rubra</name>
    <name type="common">Hawaiian red shrimp</name>
    <dbReference type="NCBI Taxonomy" id="373956"/>
    <lineage>
        <taxon>Eukaryota</taxon>
        <taxon>Metazoa</taxon>
        <taxon>Ecdysozoa</taxon>
        <taxon>Arthropoda</taxon>
        <taxon>Crustacea</taxon>
        <taxon>Multicrustacea</taxon>
        <taxon>Malacostraca</taxon>
        <taxon>Eumalacostraca</taxon>
        <taxon>Eucarida</taxon>
        <taxon>Decapoda</taxon>
        <taxon>Pleocyemata</taxon>
        <taxon>Caridea</taxon>
        <taxon>Atyoidea</taxon>
        <taxon>Atyidae</taxon>
        <taxon>Halocaridina</taxon>
    </lineage>
</organism>
<comment type="similarity">
    <text evidence="1 6 7">Belongs to the peptidase M2 family.</text>
</comment>
<keyword evidence="9" id="KW-1185">Reference proteome</keyword>
<dbReference type="AlphaFoldDB" id="A0AAN8X7T5"/>
<keyword evidence="3" id="KW-1015">Disulfide bond</keyword>
<evidence type="ECO:0000256" key="7">
    <source>
        <dbReference type="RuleBase" id="RU361144"/>
    </source>
</evidence>
<dbReference type="PANTHER" id="PTHR10514:SF27">
    <property type="entry name" value="ANGIOTENSIN-CONVERTING ENZYME"/>
    <property type="match status" value="1"/>
</dbReference>
<evidence type="ECO:0000256" key="3">
    <source>
        <dbReference type="ARBA" id="ARBA00023157"/>
    </source>
</evidence>
<dbReference type="EC" id="3.4.-.-" evidence="7"/>
<keyword evidence="7" id="KW-0121">Carboxypeptidase</keyword>
<protein>
    <recommendedName>
        <fullName evidence="7">Angiotensin-converting enzyme</fullName>
        <ecNumber evidence="7">3.4.-.-</ecNumber>
    </recommendedName>
</protein>
<accession>A0AAN8X7T5</accession>
<reference evidence="8 9" key="1">
    <citation type="submission" date="2023-11" db="EMBL/GenBank/DDBJ databases">
        <title>Halocaridina rubra genome assembly.</title>
        <authorList>
            <person name="Smith C."/>
        </authorList>
    </citation>
    <scope>NUCLEOTIDE SEQUENCE [LARGE SCALE GENOMIC DNA]</scope>
    <source>
        <strain evidence="8">EP-1</strain>
        <tissue evidence="8">Whole</tissue>
    </source>
</reference>
<keyword evidence="2" id="KW-0732">Signal</keyword>
<evidence type="ECO:0000313" key="8">
    <source>
        <dbReference type="EMBL" id="KAK7075583.1"/>
    </source>
</evidence>
<keyword evidence="4 7" id="KW-0325">Glycoprotein</keyword>
<evidence type="ECO:0000256" key="6">
    <source>
        <dbReference type="PROSITE-ProRule" id="PRU01355"/>
    </source>
</evidence>
<evidence type="ECO:0000256" key="5">
    <source>
        <dbReference type="PIRSR" id="PIRSR601548-2"/>
    </source>
</evidence>
<keyword evidence="7" id="KW-0378">Hydrolase</keyword>
<keyword evidence="7" id="KW-0862">Zinc</keyword>
<dbReference type="GO" id="GO:0046872">
    <property type="term" value="F:metal ion binding"/>
    <property type="evidence" value="ECO:0007669"/>
    <property type="project" value="UniProtKB-KW"/>
</dbReference>
<dbReference type="GO" id="GO:0008241">
    <property type="term" value="F:peptidyl-dipeptidase activity"/>
    <property type="evidence" value="ECO:0007669"/>
    <property type="project" value="InterPro"/>
</dbReference>
<comment type="cofactor">
    <cofactor evidence="7">
        <name>Zn(2+)</name>
        <dbReference type="ChEBI" id="CHEBI:29105"/>
    </cofactor>
    <text evidence="7">Binds 1 zinc ion per subunit.</text>
</comment>
<sequence length="109" mass="13109">MSTSRNPDELRYIWRAWRDITGKPLREKYIRFVELANKAAKLNGFEDAGEQWRSEYETDDFREQLEELWDKLRPLYEQLHAYVRSRLRAQYGEENVPQRGPIPAHLLGE</sequence>
<dbReference type="EMBL" id="JAXCGZ010010386">
    <property type="protein sequence ID" value="KAK7075583.1"/>
    <property type="molecule type" value="Genomic_DNA"/>
</dbReference>
<evidence type="ECO:0000256" key="1">
    <source>
        <dbReference type="ARBA" id="ARBA00008139"/>
    </source>
</evidence>
<keyword evidence="7" id="KW-0482">Metalloprotease</keyword>
<keyword evidence="7" id="KW-0645">Protease</keyword>